<protein>
    <submittedName>
        <fullName evidence="2">Acyltransferase</fullName>
    </submittedName>
</protein>
<keyword evidence="1" id="KW-0472">Membrane</keyword>
<keyword evidence="2" id="KW-0012">Acyltransferase</keyword>
<feature type="transmembrane region" description="Helical" evidence="1">
    <location>
        <begin position="112"/>
        <end position="130"/>
    </location>
</feature>
<feature type="transmembrane region" description="Helical" evidence="1">
    <location>
        <begin position="73"/>
        <end position="92"/>
    </location>
</feature>
<evidence type="ECO:0000313" key="2">
    <source>
        <dbReference type="EMBL" id="MFD0885455.1"/>
    </source>
</evidence>
<sequence length="164" mass="17129">GVGQIGLAAALRPWITEFAGWPGVARALRWAGSKMMTVYLWHMSALFVVAAVVVVGLGVSTPEPGTSAWLSGWPHWLLVLVLALWPLLRGFVRFETLGAASPYRGGTARIMVAGALTGAGLLVFTVMGFVPGPVPMVGAALLVAGLLLGHSPAPTAPQIPIYQH</sequence>
<comment type="caution">
    <text evidence="2">The sequence shown here is derived from an EMBL/GenBank/DDBJ whole genome shotgun (WGS) entry which is preliminary data.</text>
</comment>
<proteinExistence type="predicted"/>
<accession>A0ABW3DRN6</accession>
<keyword evidence="3" id="KW-1185">Reference proteome</keyword>
<evidence type="ECO:0000256" key="1">
    <source>
        <dbReference type="SAM" id="Phobius"/>
    </source>
</evidence>
<keyword evidence="1" id="KW-0812">Transmembrane</keyword>
<dbReference type="EMBL" id="JBHTHX010000362">
    <property type="protein sequence ID" value="MFD0885455.1"/>
    <property type="molecule type" value="Genomic_DNA"/>
</dbReference>
<gene>
    <name evidence="2" type="ORF">ACFQ08_12935</name>
</gene>
<dbReference type="Proteomes" id="UP001597024">
    <property type="component" value="Unassembled WGS sequence"/>
</dbReference>
<organism evidence="2 3">
    <name type="scientific">Streptosporangium algeriense</name>
    <dbReference type="NCBI Taxonomy" id="1682748"/>
    <lineage>
        <taxon>Bacteria</taxon>
        <taxon>Bacillati</taxon>
        <taxon>Actinomycetota</taxon>
        <taxon>Actinomycetes</taxon>
        <taxon>Streptosporangiales</taxon>
        <taxon>Streptosporangiaceae</taxon>
        <taxon>Streptosporangium</taxon>
    </lineage>
</organism>
<feature type="non-terminal residue" evidence="2">
    <location>
        <position position="1"/>
    </location>
</feature>
<name>A0ABW3DRN6_9ACTN</name>
<reference evidence="3" key="1">
    <citation type="journal article" date="2019" name="Int. J. Syst. Evol. Microbiol.">
        <title>The Global Catalogue of Microorganisms (GCM) 10K type strain sequencing project: providing services to taxonomists for standard genome sequencing and annotation.</title>
        <authorList>
            <consortium name="The Broad Institute Genomics Platform"/>
            <consortium name="The Broad Institute Genome Sequencing Center for Infectious Disease"/>
            <person name="Wu L."/>
            <person name="Ma J."/>
        </authorList>
    </citation>
    <scope>NUCLEOTIDE SEQUENCE [LARGE SCALE GENOMIC DNA]</scope>
    <source>
        <strain evidence="3">CCUG 62974</strain>
    </source>
</reference>
<keyword evidence="1" id="KW-1133">Transmembrane helix</keyword>
<evidence type="ECO:0000313" key="3">
    <source>
        <dbReference type="Proteomes" id="UP001597024"/>
    </source>
</evidence>
<keyword evidence="2" id="KW-0808">Transferase</keyword>
<dbReference type="GO" id="GO:0016746">
    <property type="term" value="F:acyltransferase activity"/>
    <property type="evidence" value="ECO:0007669"/>
    <property type="project" value="UniProtKB-KW"/>
</dbReference>
<feature type="transmembrane region" description="Helical" evidence="1">
    <location>
        <begin position="38"/>
        <end position="61"/>
    </location>
</feature>